<comment type="caution">
    <text evidence="1">The sequence shown here is derived from an EMBL/GenBank/DDBJ whole genome shotgun (WGS) entry which is preliminary data.</text>
</comment>
<dbReference type="AlphaFoldDB" id="A0A1V8SW22"/>
<accession>A0A1V8SW22</accession>
<keyword evidence="2" id="KW-1185">Reference proteome</keyword>
<evidence type="ECO:0000313" key="1">
    <source>
        <dbReference type="EMBL" id="OQO03082.1"/>
    </source>
</evidence>
<evidence type="ECO:0000313" key="2">
    <source>
        <dbReference type="Proteomes" id="UP000192596"/>
    </source>
</evidence>
<dbReference type="EMBL" id="NAJO01000025">
    <property type="protein sequence ID" value="OQO03082.1"/>
    <property type="molecule type" value="Genomic_DNA"/>
</dbReference>
<proteinExistence type="predicted"/>
<protein>
    <submittedName>
        <fullName evidence="1">Uncharacterized protein</fullName>
    </submittedName>
</protein>
<dbReference type="Proteomes" id="UP000192596">
    <property type="component" value="Unassembled WGS sequence"/>
</dbReference>
<reference evidence="2" key="1">
    <citation type="submission" date="2017-03" db="EMBL/GenBank/DDBJ databases">
        <title>Genomes of endolithic fungi from Antarctica.</title>
        <authorList>
            <person name="Coleine C."/>
            <person name="Masonjones S."/>
            <person name="Stajich J.E."/>
        </authorList>
    </citation>
    <scope>NUCLEOTIDE SEQUENCE [LARGE SCALE GENOMIC DNA]</scope>
    <source>
        <strain evidence="2">CCFEE 5527</strain>
    </source>
</reference>
<gene>
    <name evidence="1" type="ORF">B0A48_11337</name>
</gene>
<organism evidence="1 2">
    <name type="scientific">Cryoendolithus antarcticus</name>
    <dbReference type="NCBI Taxonomy" id="1507870"/>
    <lineage>
        <taxon>Eukaryota</taxon>
        <taxon>Fungi</taxon>
        <taxon>Dikarya</taxon>
        <taxon>Ascomycota</taxon>
        <taxon>Pezizomycotina</taxon>
        <taxon>Dothideomycetes</taxon>
        <taxon>Dothideomycetidae</taxon>
        <taxon>Cladosporiales</taxon>
        <taxon>Cladosporiaceae</taxon>
        <taxon>Cryoendolithus</taxon>
    </lineage>
</organism>
<name>A0A1V8SW22_9PEZI</name>
<feature type="non-terminal residue" evidence="1">
    <location>
        <position position="55"/>
    </location>
</feature>
<sequence length="55" mass="5733">MPFTMDPEVGQVMGALLGREPPPPLAVGDVNGRRERVGGLFAALFSQAPAIPDVS</sequence>
<dbReference type="InParanoid" id="A0A1V8SW22"/>